<dbReference type="AlphaFoldDB" id="A0AAW9TE86"/>
<protein>
    <submittedName>
        <fullName evidence="2">Uncharacterized protein</fullName>
    </submittedName>
</protein>
<dbReference type="Proteomes" id="UP000420707">
    <property type="component" value="Unassembled WGS sequence"/>
</dbReference>
<gene>
    <name evidence="2" type="ORF">F7D90_11325</name>
</gene>
<dbReference type="EMBL" id="VZCR01000072">
    <property type="protein sequence ID" value="MQN32525.1"/>
    <property type="molecule type" value="Genomic_DNA"/>
</dbReference>
<accession>A0AAW9TE86</accession>
<name>A0AAW9TE86_9BACT</name>
<feature type="chain" id="PRO_5043353741" evidence="1">
    <location>
        <begin position="21"/>
        <end position="223"/>
    </location>
</feature>
<comment type="caution">
    <text evidence="2">The sequence shown here is derived from an EMBL/GenBank/DDBJ whole genome shotgun (WGS) entry which is preliminary data.</text>
</comment>
<proteinExistence type="predicted"/>
<evidence type="ECO:0000313" key="2">
    <source>
        <dbReference type="EMBL" id="MQN32525.1"/>
    </source>
</evidence>
<evidence type="ECO:0000313" key="3">
    <source>
        <dbReference type="Proteomes" id="UP000420707"/>
    </source>
</evidence>
<sequence>MRKLFVCTFVILCLSANMTAQTTKDVRKERQEMRKVSKSELNEKASKAARKDAKKLTKEGWITAPGALPLEKQLDKSYMMQMEYDDDMYPKYLMGEAMSIGENYDAAKMQALELAKQNLAGQIQTEVTALIENSVANQQLANEEASSLAQSIMGAKNLISQSIGRTITVMECYRIKTNKNKEVLVRIAYNGAMAKAAAKRAVQDELKSKSEDIQKKLDEILGW</sequence>
<dbReference type="RefSeq" id="WP_153085144.1">
    <property type="nucleotide sequence ID" value="NZ_VZAM01000014.1"/>
</dbReference>
<organism evidence="2 3">
    <name type="scientific">Segatella copri</name>
    <dbReference type="NCBI Taxonomy" id="165179"/>
    <lineage>
        <taxon>Bacteria</taxon>
        <taxon>Pseudomonadati</taxon>
        <taxon>Bacteroidota</taxon>
        <taxon>Bacteroidia</taxon>
        <taxon>Bacteroidales</taxon>
        <taxon>Prevotellaceae</taxon>
        <taxon>Segatella</taxon>
    </lineage>
</organism>
<feature type="signal peptide" evidence="1">
    <location>
        <begin position="1"/>
        <end position="20"/>
    </location>
</feature>
<keyword evidence="1" id="KW-0732">Signal</keyword>
<evidence type="ECO:0000256" key="1">
    <source>
        <dbReference type="SAM" id="SignalP"/>
    </source>
</evidence>
<reference evidence="3" key="1">
    <citation type="submission" date="2019-09" db="EMBL/GenBank/DDBJ databases">
        <title>Distinct polysaccharide growth profiles of human intestinal Prevotella copri isolates.</title>
        <authorList>
            <person name="Fehlner-Peach H."/>
            <person name="Magnabosco C."/>
            <person name="Raghavan V."/>
            <person name="Scher J.U."/>
            <person name="Tett A."/>
            <person name="Cox L.M."/>
            <person name="Gottsegen C."/>
            <person name="Watters A."/>
            <person name="Wiltshire- Gordon J.D."/>
            <person name="Segata N."/>
            <person name="Bonneau R."/>
            <person name="Littman D.R."/>
        </authorList>
    </citation>
    <scope>NUCLEOTIDE SEQUENCE [LARGE SCALE GENOMIC DNA]</scope>
    <source>
        <strain evidence="3">iAP146</strain>
    </source>
</reference>